<name>J7S411_HUIN7</name>
<gene>
    <name evidence="1" type="primary">KNAG0B05670</name>
    <name evidence="1" type="ordered locus">KNAG_0B05670</name>
</gene>
<dbReference type="RefSeq" id="XP_022463245.1">
    <property type="nucleotide sequence ID" value="XM_022606561.1"/>
</dbReference>
<dbReference type="GeneID" id="34524649"/>
<proteinExistence type="predicted"/>
<reference evidence="1 2" key="1">
    <citation type="journal article" date="2011" name="Proc. Natl. Acad. Sci. U.S.A.">
        <title>Evolutionary erosion of yeast sex chromosomes by mating-type switching accidents.</title>
        <authorList>
            <person name="Gordon J.L."/>
            <person name="Armisen D."/>
            <person name="Proux-Wera E."/>
            <person name="Oheigeartaigh S.S."/>
            <person name="Byrne K.P."/>
            <person name="Wolfe K.H."/>
        </authorList>
    </citation>
    <scope>NUCLEOTIDE SEQUENCE [LARGE SCALE GENOMIC DNA]</scope>
    <source>
        <strain evidence="2">ATCC MYA-139 / BCRC 22969 / CBS 8797 / CCRC 22969 / KCTC 17520 / NBRC 10181 / NCYC 3082</strain>
    </source>
</reference>
<reference evidence="2" key="2">
    <citation type="submission" date="2012-08" db="EMBL/GenBank/DDBJ databases">
        <title>Genome sequence of Kazachstania naganishii.</title>
        <authorList>
            <person name="Gordon J.L."/>
            <person name="Armisen D."/>
            <person name="Proux-Wera E."/>
            <person name="OhEigeartaigh S.S."/>
            <person name="Byrne K.P."/>
            <person name="Wolfe K.H."/>
        </authorList>
    </citation>
    <scope>NUCLEOTIDE SEQUENCE [LARGE SCALE GENOMIC DNA]</scope>
    <source>
        <strain evidence="2">ATCC MYA-139 / BCRC 22969 / CBS 8797 / CCRC 22969 / KCTC 17520 / NBRC 10181 / NCYC 3082</strain>
    </source>
</reference>
<sequence length="250" mass="27056">MHKYIRYSDLDTDSDSVIAYCIEESAAKTVSRGPTCAEWCHRVQNTVLPLLEALLTTASDSSRAVDDLVMQYTWYDQLPFAIAAVTQCQNARCTAAVGELTYWHCQLLARGYNNRANSARRSVCEMLPFLDSVLLLSEYTNAVTESLHLLLPGRSQATTQTPTAKRTLLRWLTARQQQYDEAAAAEAAAASAEEPLQSVSQSRCSSRSGNSPPYGSVAVAQMFVSALAAAVLEPGGGDSGGRRVLPDAGK</sequence>
<keyword evidence="2" id="KW-1185">Reference proteome</keyword>
<dbReference type="EMBL" id="HE978315">
    <property type="protein sequence ID" value="CCK68999.1"/>
    <property type="molecule type" value="Genomic_DNA"/>
</dbReference>
<dbReference type="Proteomes" id="UP000006310">
    <property type="component" value="Chromosome 2"/>
</dbReference>
<accession>J7S411</accession>
<dbReference type="AlphaFoldDB" id="J7S411"/>
<dbReference type="KEGG" id="kng:KNAG_0B05670"/>
<evidence type="ECO:0000313" key="1">
    <source>
        <dbReference type="EMBL" id="CCK68999.1"/>
    </source>
</evidence>
<evidence type="ECO:0000313" key="2">
    <source>
        <dbReference type="Proteomes" id="UP000006310"/>
    </source>
</evidence>
<organism evidence="1 2">
    <name type="scientific">Huiozyma naganishii (strain ATCC MYA-139 / BCRC 22969 / CBS 8797 / KCTC 17520 / NBRC 10181 / NCYC 3082 / Yp74L-3)</name>
    <name type="common">Yeast</name>
    <name type="synonym">Kazachstania naganishii</name>
    <dbReference type="NCBI Taxonomy" id="1071383"/>
    <lineage>
        <taxon>Eukaryota</taxon>
        <taxon>Fungi</taxon>
        <taxon>Dikarya</taxon>
        <taxon>Ascomycota</taxon>
        <taxon>Saccharomycotina</taxon>
        <taxon>Saccharomycetes</taxon>
        <taxon>Saccharomycetales</taxon>
        <taxon>Saccharomycetaceae</taxon>
        <taxon>Huiozyma</taxon>
    </lineage>
</organism>
<dbReference type="HOGENOM" id="CLU_1111545_0_0_1"/>
<protein>
    <submittedName>
        <fullName evidence="1">Uncharacterized protein</fullName>
    </submittedName>
</protein>